<keyword evidence="1" id="KW-0472">Membrane</keyword>
<evidence type="ECO:0000256" key="1">
    <source>
        <dbReference type="SAM" id="Phobius"/>
    </source>
</evidence>
<gene>
    <name evidence="2" type="ORF">C5L14_24085</name>
</gene>
<proteinExistence type="predicted"/>
<feature type="transmembrane region" description="Helical" evidence="1">
    <location>
        <begin position="51"/>
        <end position="75"/>
    </location>
</feature>
<feature type="transmembrane region" description="Helical" evidence="1">
    <location>
        <begin position="23"/>
        <end position="45"/>
    </location>
</feature>
<protein>
    <recommendedName>
        <fullName evidence="4">DoxX family protein</fullName>
    </recommendedName>
</protein>
<keyword evidence="3" id="KW-1185">Reference proteome</keyword>
<comment type="caution">
    <text evidence="2">The sequence shown here is derived from an EMBL/GenBank/DDBJ whole genome shotgun (WGS) entry which is preliminary data.</text>
</comment>
<organism evidence="2 3">
    <name type="scientific">Labrys okinawensis</name>
    <dbReference type="NCBI Taxonomy" id="346911"/>
    <lineage>
        <taxon>Bacteria</taxon>
        <taxon>Pseudomonadati</taxon>
        <taxon>Pseudomonadota</taxon>
        <taxon>Alphaproteobacteria</taxon>
        <taxon>Hyphomicrobiales</taxon>
        <taxon>Xanthobacteraceae</taxon>
        <taxon>Labrys</taxon>
    </lineage>
</organism>
<name>A0A2S9Q6Q9_9HYPH</name>
<evidence type="ECO:0000313" key="3">
    <source>
        <dbReference type="Proteomes" id="UP000237682"/>
    </source>
</evidence>
<dbReference type="EMBL" id="PUEJ01000010">
    <property type="protein sequence ID" value="PRH85025.1"/>
    <property type="molecule type" value="Genomic_DNA"/>
</dbReference>
<keyword evidence="1" id="KW-0812">Transmembrane</keyword>
<dbReference type="RefSeq" id="WP_105864607.1">
    <property type="nucleotide sequence ID" value="NZ_PUEJ01000010.1"/>
</dbReference>
<accession>A0A2S9Q6Q9</accession>
<dbReference type="Proteomes" id="UP000237682">
    <property type="component" value="Unassembled WGS sequence"/>
</dbReference>
<sequence length="91" mass="9787">MVRQFDALGFAPWMRIALSSTQVLAALLVLVPVASLTAAVLLLLIDAGTLIAQFLLVRGGYVHLALFALPLLALISLQSGRFDKKLAQLEE</sequence>
<evidence type="ECO:0008006" key="4">
    <source>
        <dbReference type="Google" id="ProtNLM"/>
    </source>
</evidence>
<reference evidence="2 3" key="1">
    <citation type="submission" date="2018-02" db="EMBL/GenBank/DDBJ databases">
        <title>Whole genome sequencing of endophytic bacterium.</title>
        <authorList>
            <person name="Eedara R."/>
            <person name="Podile A.R."/>
        </authorList>
    </citation>
    <scope>NUCLEOTIDE SEQUENCE [LARGE SCALE GENOMIC DNA]</scope>
    <source>
        <strain evidence="2 3">RP1T</strain>
    </source>
</reference>
<keyword evidence="1" id="KW-1133">Transmembrane helix</keyword>
<evidence type="ECO:0000313" key="2">
    <source>
        <dbReference type="EMBL" id="PRH85025.1"/>
    </source>
</evidence>
<dbReference type="AlphaFoldDB" id="A0A2S9Q6Q9"/>